<gene>
    <name evidence="2" type="ORF">THRCLA_07581</name>
</gene>
<accession>A0A1V9ZCQ5</accession>
<protein>
    <submittedName>
        <fullName evidence="2">Uncharacterized protein</fullName>
    </submittedName>
</protein>
<name>A0A1V9ZCQ5_9STRA</name>
<keyword evidence="1" id="KW-0472">Membrane</keyword>
<reference evidence="2 3" key="1">
    <citation type="journal article" date="2014" name="Genome Biol. Evol.">
        <title>The secreted proteins of Achlya hypogyna and Thraustotheca clavata identify the ancestral oomycete secretome and reveal gene acquisitions by horizontal gene transfer.</title>
        <authorList>
            <person name="Misner I."/>
            <person name="Blouin N."/>
            <person name="Leonard G."/>
            <person name="Richards T.A."/>
            <person name="Lane C.E."/>
        </authorList>
    </citation>
    <scope>NUCLEOTIDE SEQUENCE [LARGE SCALE GENOMIC DNA]</scope>
    <source>
        <strain evidence="2 3">ATCC 34112</strain>
    </source>
</reference>
<keyword evidence="1" id="KW-1133">Transmembrane helix</keyword>
<dbReference type="AlphaFoldDB" id="A0A1V9ZCQ5"/>
<evidence type="ECO:0000256" key="1">
    <source>
        <dbReference type="SAM" id="Phobius"/>
    </source>
</evidence>
<evidence type="ECO:0000313" key="2">
    <source>
        <dbReference type="EMBL" id="OQR95768.1"/>
    </source>
</evidence>
<keyword evidence="1" id="KW-0812">Transmembrane</keyword>
<evidence type="ECO:0000313" key="3">
    <source>
        <dbReference type="Proteomes" id="UP000243217"/>
    </source>
</evidence>
<organism evidence="2 3">
    <name type="scientific">Thraustotheca clavata</name>
    <dbReference type="NCBI Taxonomy" id="74557"/>
    <lineage>
        <taxon>Eukaryota</taxon>
        <taxon>Sar</taxon>
        <taxon>Stramenopiles</taxon>
        <taxon>Oomycota</taxon>
        <taxon>Saprolegniomycetes</taxon>
        <taxon>Saprolegniales</taxon>
        <taxon>Achlyaceae</taxon>
        <taxon>Thraustotheca</taxon>
    </lineage>
</organism>
<dbReference type="OrthoDB" id="78936at2759"/>
<keyword evidence="3" id="KW-1185">Reference proteome</keyword>
<sequence>MKLVKKWCGVTYLLISMTLSILYIEMINDSMANDLFWPSLSPNGAHSYLLDLFSQHLLVNKQNDLDIFDASSAIIDKYDAEISTHILWPSYPRSIVYTQLTTVEDAIQGFRSFDTFYTISLFTQYCWVDFDNRWEMAHTIQRQARCYQRYQQNGAVYLEAILRNIDWDKWLNGNSQSFMIGIGNFLLQSSDGQLWLSNEPHAFKSIDTEVKYWKSKGITEYILQWNNRIQTGISESIAVVNAFGWRQPLTMYHIAHSAREPSWTTFGLYWSFTDDLWVASISNGSIVRNSTNFLGDTSMEDNYYVYPFTSASIVIHDLVGPFQSIDTFFISPPIQLTEMIATFNSIFIQAFQTNATLFQSYKNLPTLTLDPIPKTWQQSSYQYYGGGPLCNARNSTTFVQASFSFDDICGQPKPLQILIRQKTALFAYIRLRSSGISVKDPCGLCLTTEVQCLSALNQLEIIYNDLIANSTIHDILTNTSNLVNCQVEMIQLASLNDTSFVLRQNILQDEWFFFGYIELYEWVYGEREVVSFEGDAGTFVVLSERLNGFTFAANQKDIPNTTSQYLWGTTIATTFLLLTVALLTLFIYVRSTSYSSYHLLFFNRIVGPVWLGRPLMIVRSATAIVILSTSPIVFDSSNGFGRFLFEPRSFGYRMLLASEASWLTDVMIDILLIFTQDIAPVLV</sequence>
<feature type="transmembrane region" description="Helical" evidence="1">
    <location>
        <begin position="7"/>
        <end position="24"/>
    </location>
</feature>
<dbReference type="EMBL" id="JNBS01002040">
    <property type="protein sequence ID" value="OQR95768.1"/>
    <property type="molecule type" value="Genomic_DNA"/>
</dbReference>
<comment type="caution">
    <text evidence="2">The sequence shown here is derived from an EMBL/GenBank/DDBJ whole genome shotgun (WGS) entry which is preliminary data.</text>
</comment>
<dbReference type="Proteomes" id="UP000243217">
    <property type="component" value="Unassembled WGS sequence"/>
</dbReference>
<proteinExistence type="predicted"/>
<feature type="transmembrane region" description="Helical" evidence="1">
    <location>
        <begin position="565"/>
        <end position="589"/>
    </location>
</feature>